<dbReference type="EMBL" id="RAWX01000003">
    <property type="protein sequence ID" value="RKJ87652.1"/>
    <property type="molecule type" value="Genomic_DNA"/>
</dbReference>
<dbReference type="Gene3D" id="3.30.70.270">
    <property type="match status" value="1"/>
</dbReference>
<organism evidence="11 12">
    <name type="scientific">Aeromonas veronii</name>
    <dbReference type="NCBI Taxonomy" id="654"/>
    <lineage>
        <taxon>Bacteria</taxon>
        <taxon>Pseudomonadati</taxon>
        <taxon>Pseudomonadota</taxon>
        <taxon>Gammaproteobacteria</taxon>
        <taxon>Aeromonadales</taxon>
        <taxon>Aeromonadaceae</taxon>
        <taxon>Aeromonas</taxon>
    </lineage>
</organism>
<comment type="subcellular location">
    <subcellularLocation>
        <location evidence="2">Cell membrane</location>
        <topology evidence="2">Multi-pass membrane protein</topology>
    </subcellularLocation>
</comment>
<evidence type="ECO:0000256" key="9">
    <source>
        <dbReference type="SAM" id="Phobius"/>
    </source>
</evidence>
<dbReference type="PROSITE" id="PS50887">
    <property type="entry name" value="GGDEF"/>
    <property type="match status" value="1"/>
</dbReference>
<evidence type="ECO:0000259" key="10">
    <source>
        <dbReference type="PROSITE" id="PS50887"/>
    </source>
</evidence>
<evidence type="ECO:0000256" key="6">
    <source>
        <dbReference type="ARBA" id="ARBA00022989"/>
    </source>
</evidence>
<evidence type="ECO:0000313" key="12">
    <source>
        <dbReference type="Proteomes" id="UP000281725"/>
    </source>
</evidence>
<gene>
    <name evidence="11" type="ORF">D6R50_15505</name>
</gene>
<comment type="catalytic activity">
    <reaction evidence="8">
        <text>2 GTP = 3',3'-c-di-GMP + 2 diphosphate</text>
        <dbReference type="Rhea" id="RHEA:24898"/>
        <dbReference type="ChEBI" id="CHEBI:33019"/>
        <dbReference type="ChEBI" id="CHEBI:37565"/>
        <dbReference type="ChEBI" id="CHEBI:58805"/>
        <dbReference type="EC" id="2.7.7.65"/>
    </reaction>
</comment>
<dbReference type="GO" id="GO:1902201">
    <property type="term" value="P:negative regulation of bacterial-type flagellum-dependent cell motility"/>
    <property type="evidence" value="ECO:0007669"/>
    <property type="project" value="TreeGrafter"/>
</dbReference>
<dbReference type="SMART" id="SM00267">
    <property type="entry name" value="GGDEF"/>
    <property type="match status" value="1"/>
</dbReference>
<feature type="transmembrane region" description="Helical" evidence="9">
    <location>
        <begin position="280"/>
        <end position="302"/>
    </location>
</feature>
<proteinExistence type="predicted"/>
<dbReference type="GO" id="GO:0052621">
    <property type="term" value="F:diguanylate cyclase activity"/>
    <property type="evidence" value="ECO:0007669"/>
    <property type="project" value="UniProtKB-EC"/>
</dbReference>
<evidence type="ECO:0000256" key="5">
    <source>
        <dbReference type="ARBA" id="ARBA00022692"/>
    </source>
</evidence>
<reference evidence="11 12" key="1">
    <citation type="submission" date="2018-09" db="EMBL/GenBank/DDBJ databases">
        <title>Genome sequencing of Aeromonas veronii MS-17-88.</title>
        <authorList>
            <person name="Tekedar H.C."/>
            <person name="Arick M.A."/>
            <person name="Hsu C.-Y."/>
            <person name="Thrash A."/>
            <person name="Karsi A."/>
            <person name="Lawrence M.L."/>
            <person name="Abdelhamed H."/>
        </authorList>
    </citation>
    <scope>NUCLEOTIDE SEQUENCE [LARGE SCALE GENOMIC DNA]</scope>
    <source>
        <strain evidence="11 12">MS 17-88</strain>
    </source>
</reference>
<evidence type="ECO:0000256" key="3">
    <source>
        <dbReference type="ARBA" id="ARBA00012528"/>
    </source>
</evidence>
<evidence type="ECO:0000256" key="4">
    <source>
        <dbReference type="ARBA" id="ARBA00022475"/>
    </source>
</evidence>
<dbReference type="InterPro" id="IPR050469">
    <property type="entry name" value="Diguanylate_Cyclase"/>
</dbReference>
<dbReference type="SUPFAM" id="SSF103190">
    <property type="entry name" value="Sensory domain-like"/>
    <property type="match status" value="1"/>
</dbReference>
<evidence type="ECO:0000313" key="11">
    <source>
        <dbReference type="EMBL" id="RKJ87652.1"/>
    </source>
</evidence>
<keyword evidence="5 9" id="KW-0812">Transmembrane</keyword>
<dbReference type="CDD" id="cd18773">
    <property type="entry name" value="PDC1_HK_sensor"/>
    <property type="match status" value="1"/>
</dbReference>
<dbReference type="PANTHER" id="PTHR45138:SF9">
    <property type="entry name" value="DIGUANYLATE CYCLASE DGCM-RELATED"/>
    <property type="match status" value="1"/>
</dbReference>
<dbReference type="GO" id="GO:0005886">
    <property type="term" value="C:plasma membrane"/>
    <property type="evidence" value="ECO:0007669"/>
    <property type="project" value="UniProtKB-SubCell"/>
</dbReference>
<evidence type="ECO:0000256" key="1">
    <source>
        <dbReference type="ARBA" id="ARBA00001946"/>
    </source>
</evidence>
<dbReference type="Proteomes" id="UP000281725">
    <property type="component" value="Unassembled WGS sequence"/>
</dbReference>
<sequence>MQNSTAANSNHSFILRFLLLLALPLVLTTLGSAYLFSVMQKNTLLSTARFFNDSTAQQWDNSLSSVERQINIIIADITENNGDLPPELKQRYRDIWQYLLYPDGPIKTVYYMLQDNKHINFSLHPTPIEFKESERPWYRNAIDHPGINIWSTPYIDAIEKTPVVTLSHAVFNNQGEFLGVIGIDLNLKVFSARIGRILESSNNVVYMLFDRGSKMIVAHSDPQENGSRLDQPWISELKGRNGTLMSENGDLISYHALHNNPSWLVITVFPFKNDILIGEILPTIFITLILSLSIFTLVAIIFRQRLEHTISTLVQVVRQLRITPPGQQIIIPKLAGIEELEDEIVMISDKMQAETEKSLRDALTGLYNRRHLEEALATLHKENSQYILAIIDIDNFKKINDTYGHPIGDAVLKRTAQLGSQLLEEQATLCRFGGEELVAIFEQTDIASAQQLMEQWRISMGQQDWREKGLSVSFSGGIAESLNDAPDSVMARADAALYQAKQAGKNRLQRA</sequence>
<dbReference type="FunFam" id="3.30.70.270:FF:000001">
    <property type="entry name" value="Diguanylate cyclase domain protein"/>
    <property type="match status" value="1"/>
</dbReference>
<protein>
    <recommendedName>
        <fullName evidence="3">diguanylate cyclase</fullName>
        <ecNumber evidence="3">2.7.7.65</ecNumber>
    </recommendedName>
</protein>
<evidence type="ECO:0000256" key="8">
    <source>
        <dbReference type="ARBA" id="ARBA00034247"/>
    </source>
</evidence>
<dbReference type="InterPro" id="IPR029151">
    <property type="entry name" value="Sensor-like_sf"/>
</dbReference>
<evidence type="ECO:0000256" key="7">
    <source>
        <dbReference type="ARBA" id="ARBA00023136"/>
    </source>
</evidence>
<comment type="caution">
    <text evidence="11">The sequence shown here is derived from an EMBL/GenBank/DDBJ whole genome shotgun (WGS) entry which is preliminary data.</text>
</comment>
<evidence type="ECO:0000256" key="2">
    <source>
        <dbReference type="ARBA" id="ARBA00004651"/>
    </source>
</evidence>
<dbReference type="RefSeq" id="WP_120415563.1">
    <property type="nucleotide sequence ID" value="NZ_JAPEEU010000011.1"/>
</dbReference>
<dbReference type="AlphaFoldDB" id="A0A3A9IMQ7"/>
<accession>A0A3A9IMQ7</accession>
<dbReference type="Gene3D" id="3.30.450.20">
    <property type="entry name" value="PAS domain"/>
    <property type="match status" value="1"/>
</dbReference>
<dbReference type="InterPro" id="IPR043128">
    <property type="entry name" value="Rev_trsase/Diguanyl_cyclase"/>
</dbReference>
<dbReference type="InterPro" id="IPR033479">
    <property type="entry name" value="dCache_1"/>
</dbReference>
<feature type="domain" description="GGDEF" evidence="10">
    <location>
        <begin position="384"/>
        <end position="511"/>
    </location>
</feature>
<dbReference type="EC" id="2.7.7.65" evidence="3"/>
<dbReference type="NCBIfam" id="TIGR00254">
    <property type="entry name" value="GGDEF"/>
    <property type="match status" value="1"/>
</dbReference>
<dbReference type="InterPro" id="IPR029787">
    <property type="entry name" value="Nucleotide_cyclase"/>
</dbReference>
<dbReference type="PANTHER" id="PTHR45138">
    <property type="entry name" value="REGULATORY COMPONENTS OF SENSORY TRANSDUCTION SYSTEM"/>
    <property type="match status" value="1"/>
</dbReference>
<dbReference type="CDD" id="cd01949">
    <property type="entry name" value="GGDEF"/>
    <property type="match status" value="1"/>
</dbReference>
<comment type="cofactor">
    <cofactor evidence="1">
        <name>Mg(2+)</name>
        <dbReference type="ChEBI" id="CHEBI:18420"/>
    </cofactor>
</comment>
<keyword evidence="6 9" id="KW-1133">Transmembrane helix</keyword>
<name>A0A3A9IMQ7_AERVE</name>
<dbReference type="GO" id="GO:0043709">
    <property type="term" value="P:cell adhesion involved in single-species biofilm formation"/>
    <property type="evidence" value="ECO:0007669"/>
    <property type="project" value="TreeGrafter"/>
</dbReference>
<dbReference type="Pfam" id="PF02743">
    <property type="entry name" value="dCache_1"/>
    <property type="match status" value="1"/>
</dbReference>
<keyword evidence="4" id="KW-1003">Cell membrane</keyword>
<dbReference type="Pfam" id="PF00990">
    <property type="entry name" value="GGDEF"/>
    <property type="match status" value="1"/>
</dbReference>
<keyword evidence="7 9" id="KW-0472">Membrane</keyword>
<dbReference type="SUPFAM" id="SSF55073">
    <property type="entry name" value="Nucleotide cyclase"/>
    <property type="match status" value="1"/>
</dbReference>
<dbReference type="InterPro" id="IPR000160">
    <property type="entry name" value="GGDEF_dom"/>
</dbReference>